<protein>
    <submittedName>
        <fullName evidence="1">Uncharacterized protein</fullName>
    </submittedName>
</protein>
<dbReference type="Proteomes" id="UP000252517">
    <property type="component" value="Unassembled WGS sequence"/>
</dbReference>
<accession>A0A367XKW1</accession>
<comment type="caution">
    <text evidence="1">The sequence shown here is derived from an EMBL/GenBank/DDBJ whole genome shotgun (WGS) entry which is preliminary data.</text>
</comment>
<name>A0A367XKW1_9PROT</name>
<dbReference type="AlphaFoldDB" id="A0A367XKW1"/>
<organism evidence="1 2">
    <name type="scientific">Thalassospira profundimaris</name>
    <dbReference type="NCBI Taxonomy" id="502049"/>
    <lineage>
        <taxon>Bacteria</taxon>
        <taxon>Pseudomonadati</taxon>
        <taxon>Pseudomonadota</taxon>
        <taxon>Alphaproteobacteria</taxon>
        <taxon>Rhodospirillales</taxon>
        <taxon>Thalassospiraceae</taxon>
        <taxon>Thalassospira</taxon>
    </lineage>
</organism>
<sequence>MRFWLENIDLHTPFPIAKWQTCHPLRQNSEIILFKTYRYGKPSDVIAQLPCHRPFGAFGRCPA</sequence>
<proteinExistence type="predicted"/>
<reference evidence="1 2" key="1">
    <citation type="submission" date="2014-07" db="EMBL/GenBank/DDBJ databases">
        <title>Draft genome sequence of Thalassospira profundimaris S25-3-2.</title>
        <authorList>
            <person name="Lai Q."/>
            <person name="Shao Z."/>
        </authorList>
    </citation>
    <scope>NUCLEOTIDE SEQUENCE [LARGE SCALE GENOMIC DNA]</scope>
    <source>
        <strain evidence="1 2">S25-3-2</strain>
    </source>
</reference>
<gene>
    <name evidence="1" type="ORF">TH25_02385</name>
</gene>
<evidence type="ECO:0000313" key="2">
    <source>
        <dbReference type="Proteomes" id="UP000252517"/>
    </source>
</evidence>
<dbReference type="EMBL" id="JPWH01000001">
    <property type="protein sequence ID" value="RCK54188.1"/>
    <property type="molecule type" value="Genomic_DNA"/>
</dbReference>
<evidence type="ECO:0000313" key="1">
    <source>
        <dbReference type="EMBL" id="RCK54188.1"/>
    </source>
</evidence>